<gene>
    <name evidence="3" type="ORF">DY251_12735</name>
</gene>
<keyword evidence="2" id="KW-0472">Membrane</keyword>
<sequence length="64" mass="6794">MTMLTTKTATAESSLQAGPFHPTAEPQTERSEISRAVLTSLLALYPVLATVGVMLLTLAFTRSA</sequence>
<proteinExistence type="predicted"/>
<keyword evidence="4" id="KW-1185">Reference proteome</keyword>
<evidence type="ECO:0000313" key="4">
    <source>
        <dbReference type="Proteomes" id="UP000262379"/>
    </source>
</evidence>
<name>A0A371XCU2_9HYPH</name>
<dbReference type="Proteomes" id="UP000262379">
    <property type="component" value="Unassembled WGS sequence"/>
</dbReference>
<keyword evidence="2" id="KW-1133">Transmembrane helix</keyword>
<feature type="region of interest" description="Disordered" evidence="1">
    <location>
        <begin position="1"/>
        <end position="31"/>
    </location>
</feature>
<comment type="caution">
    <text evidence="3">The sequence shown here is derived from an EMBL/GenBank/DDBJ whole genome shotgun (WGS) entry which is preliminary data.</text>
</comment>
<evidence type="ECO:0000256" key="2">
    <source>
        <dbReference type="SAM" id="Phobius"/>
    </source>
</evidence>
<evidence type="ECO:0000256" key="1">
    <source>
        <dbReference type="SAM" id="MobiDB-lite"/>
    </source>
</evidence>
<feature type="compositionally biased region" description="Polar residues" evidence="1">
    <location>
        <begin position="1"/>
        <end position="16"/>
    </location>
</feature>
<dbReference type="EMBL" id="QURN01000009">
    <property type="protein sequence ID" value="RFC67042.1"/>
    <property type="molecule type" value="Genomic_DNA"/>
</dbReference>
<keyword evidence="2" id="KW-0812">Transmembrane</keyword>
<reference evidence="4" key="1">
    <citation type="submission" date="2018-08" db="EMBL/GenBank/DDBJ databases">
        <authorList>
            <person name="Im W.T."/>
        </authorList>
    </citation>
    <scope>NUCLEOTIDE SEQUENCE [LARGE SCALE GENOMIC DNA]</scope>
    <source>
        <strain evidence="4">LA-28</strain>
    </source>
</reference>
<organism evidence="3 4">
    <name type="scientific">Mesorhizobium denitrificans</name>
    <dbReference type="NCBI Taxonomy" id="2294114"/>
    <lineage>
        <taxon>Bacteria</taxon>
        <taxon>Pseudomonadati</taxon>
        <taxon>Pseudomonadota</taxon>
        <taxon>Alphaproteobacteria</taxon>
        <taxon>Hyphomicrobiales</taxon>
        <taxon>Phyllobacteriaceae</taxon>
        <taxon>Mesorhizobium</taxon>
    </lineage>
</organism>
<dbReference type="AlphaFoldDB" id="A0A371XCU2"/>
<accession>A0A371XCU2</accession>
<protein>
    <submittedName>
        <fullName evidence="3">Uncharacterized protein</fullName>
    </submittedName>
</protein>
<evidence type="ECO:0000313" key="3">
    <source>
        <dbReference type="EMBL" id="RFC67042.1"/>
    </source>
</evidence>
<dbReference type="RefSeq" id="WP_116624295.1">
    <property type="nucleotide sequence ID" value="NZ_QURN01000009.1"/>
</dbReference>
<feature type="transmembrane region" description="Helical" evidence="2">
    <location>
        <begin position="36"/>
        <end position="60"/>
    </location>
</feature>